<dbReference type="PROSITE" id="PS51257">
    <property type="entry name" value="PROKAR_LIPOPROTEIN"/>
    <property type="match status" value="1"/>
</dbReference>
<dbReference type="EMBL" id="JAGSPB010000001">
    <property type="protein sequence ID" value="MBV7264575.1"/>
    <property type="molecule type" value="Genomic_DNA"/>
</dbReference>
<reference evidence="1 2" key="1">
    <citation type="submission" date="2021-04" db="EMBL/GenBank/DDBJ databases">
        <authorList>
            <person name="Pira H."/>
            <person name="Risdian C."/>
            <person name="Wink J."/>
        </authorList>
    </citation>
    <scope>NUCLEOTIDE SEQUENCE [LARGE SCALE GENOMIC DNA]</scope>
    <source>
        <strain evidence="1 2">WH131</strain>
    </source>
</reference>
<protein>
    <recommendedName>
        <fullName evidence="3">Lipoprotein</fullName>
    </recommendedName>
</protein>
<keyword evidence="2" id="KW-1185">Reference proteome</keyword>
<comment type="caution">
    <text evidence="1">The sequence shown here is derived from an EMBL/GenBank/DDBJ whole genome shotgun (WGS) entry which is preliminary data.</text>
</comment>
<evidence type="ECO:0000313" key="1">
    <source>
        <dbReference type="EMBL" id="MBV7264575.1"/>
    </source>
</evidence>
<dbReference type="RefSeq" id="WP_218315136.1">
    <property type="nucleotide sequence ID" value="NZ_JAGSPB010000001.1"/>
</dbReference>
<evidence type="ECO:0008006" key="3">
    <source>
        <dbReference type="Google" id="ProtNLM"/>
    </source>
</evidence>
<accession>A0ABS6SHT7</accession>
<organism evidence="1 2">
    <name type="scientific">Erythrobacter ani</name>
    <dbReference type="NCBI Taxonomy" id="2827235"/>
    <lineage>
        <taxon>Bacteria</taxon>
        <taxon>Pseudomonadati</taxon>
        <taxon>Pseudomonadota</taxon>
        <taxon>Alphaproteobacteria</taxon>
        <taxon>Sphingomonadales</taxon>
        <taxon>Erythrobacteraceae</taxon>
        <taxon>Erythrobacter/Porphyrobacter group</taxon>
        <taxon>Erythrobacter</taxon>
    </lineage>
</organism>
<sequence>MTKDTSMRKYAAGLLAALSLLLTGCFITPGKFTSELVLTEDESFSFTYEGEIFFLGLSSLAQMGAGAKDFEPSDCYDDETFETRECTEAELAEQRIEWDEGAEAREAKAKEQAAQMAAVTGGIDPTDPEATAELRQLLLRHEGWDRVEDKGNGVFDISYRVSGRLTHDFMFPVIEDVPMTNPFVHMIIRQDNVVRINAPGFAAQSGDNPMSAMMGGMGGLASLAGMAALGEGKEGEQALADMPQLEGTFTIVTQGNLDIRANNTDEGASTTASGQTLTWEVSQRSTSAPTALIAVGGN</sequence>
<dbReference type="Proteomes" id="UP000699975">
    <property type="component" value="Unassembled WGS sequence"/>
</dbReference>
<name>A0ABS6SHT7_9SPHN</name>
<gene>
    <name evidence="1" type="ORF">KCG45_00095</name>
</gene>
<proteinExistence type="predicted"/>
<evidence type="ECO:0000313" key="2">
    <source>
        <dbReference type="Proteomes" id="UP000699975"/>
    </source>
</evidence>